<evidence type="ECO:0000256" key="4">
    <source>
        <dbReference type="ARBA" id="ARBA00022737"/>
    </source>
</evidence>
<keyword evidence="3 6" id="KW-0819">tRNA processing</keyword>
<dbReference type="InterPro" id="IPR036322">
    <property type="entry name" value="WD40_repeat_dom_sf"/>
</dbReference>
<dbReference type="STRING" id="933852.A0A0C2W8S0"/>
<dbReference type="HAMAP" id="MF_03056">
    <property type="entry name" value="TRM82"/>
    <property type="match status" value="1"/>
</dbReference>
<dbReference type="GO" id="GO:0005634">
    <property type="term" value="C:nucleus"/>
    <property type="evidence" value="ECO:0007669"/>
    <property type="project" value="UniProtKB-SubCell"/>
</dbReference>
<reference evidence="9 10" key="1">
    <citation type="submission" date="2014-04" db="EMBL/GenBank/DDBJ databases">
        <authorList>
            <consortium name="DOE Joint Genome Institute"/>
            <person name="Kuo A."/>
            <person name="Zuccaro A."/>
            <person name="Kohler A."/>
            <person name="Nagy L.G."/>
            <person name="Floudas D."/>
            <person name="Copeland A."/>
            <person name="Barry K.W."/>
            <person name="Cichocki N."/>
            <person name="Veneault-Fourrey C."/>
            <person name="LaButti K."/>
            <person name="Lindquist E.A."/>
            <person name="Lipzen A."/>
            <person name="Lundell T."/>
            <person name="Morin E."/>
            <person name="Murat C."/>
            <person name="Sun H."/>
            <person name="Tunlid A."/>
            <person name="Henrissat B."/>
            <person name="Grigoriev I.V."/>
            <person name="Hibbett D.S."/>
            <person name="Martin F."/>
            <person name="Nordberg H.P."/>
            <person name="Cantor M.N."/>
            <person name="Hua S.X."/>
        </authorList>
    </citation>
    <scope>NUCLEOTIDE SEQUENCE [LARGE SCALE GENOMIC DNA]</scope>
    <source>
        <strain evidence="9 10">MAFF 305830</strain>
    </source>
</reference>
<evidence type="ECO:0000256" key="8">
    <source>
        <dbReference type="SAM" id="MobiDB-lite"/>
    </source>
</evidence>
<keyword evidence="10" id="KW-1185">Reference proteome</keyword>
<keyword evidence="5 6" id="KW-0539">Nucleus</keyword>
<evidence type="ECO:0000256" key="2">
    <source>
        <dbReference type="ARBA" id="ARBA00022574"/>
    </source>
</evidence>
<proteinExistence type="inferred from homology"/>
<dbReference type="Proteomes" id="UP000054097">
    <property type="component" value="Unassembled WGS sequence"/>
</dbReference>
<evidence type="ECO:0000256" key="7">
    <source>
        <dbReference type="PROSITE-ProRule" id="PRU00221"/>
    </source>
</evidence>
<organism evidence="9 10">
    <name type="scientific">Serendipita vermifera MAFF 305830</name>
    <dbReference type="NCBI Taxonomy" id="933852"/>
    <lineage>
        <taxon>Eukaryota</taxon>
        <taxon>Fungi</taxon>
        <taxon>Dikarya</taxon>
        <taxon>Basidiomycota</taxon>
        <taxon>Agaricomycotina</taxon>
        <taxon>Agaricomycetes</taxon>
        <taxon>Sebacinales</taxon>
        <taxon>Serendipitaceae</taxon>
        <taxon>Serendipita</taxon>
    </lineage>
</organism>
<feature type="compositionally biased region" description="Basic and acidic residues" evidence="8">
    <location>
        <begin position="279"/>
        <end position="289"/>
    </location>
</feature>
<comment type="subcellular location">
    <subcellularLocation>
        <location evidence="1 6">Nucleus</location>
    </subcellularLocation>
</comment>
<feature type="repeat" description="WD" evidence="7">
    <location>
        <begin position="157"/>
        <end position="187"/>
    </location>
</feature>
<feature type="region of interest" description="Disordered" evidence="8">
    <location>
        <begin position="125"/>
        <end position="149"/>
    </location>
</feature>
<comment type="similarity">
    <text evidence="6">Belongs to the WD repeat TRM82 family.</text>
</comment>
<dbReference type="EMBL" id="KN824347">
    <property type="protein sequence ID" value="KIM22843.1"/>
    <property type="molecule type" value="Genomic_DNA"/>
</dbReference>
<dbReference type="PROSITE" id="PS50082">
    <property type="entry name" value="WD_REPEATS_2"/>
    <property type="match status" value="1"/>
</dbReference>
<dbReference type="GO" id="GO:0106004">
    <property type="term" value="P:tRNA (guanine-N7)-methylation"/>
    <property type="evidence" value="ECO:0007669"/>
    <property type="project" value="UniProtKB-UniRule"/>
</dbReference>
<gene>
    <name evidence="9" type="ORF">M408DRAFT_78395</name>
</gene>
<protein>
    <submittedName>
        <fullName evidence="9">Uncharacterized protein</fullName>
    </submittedName>
</protein>
<dbReference type="Pfam" id="PF00400">
    <property type="entry name" value="WD40"/>
    <property type="match status" value="1"/>
</dbReference>
<comment type="pathway">
    <text evidence="6">tRNA modification; N(7)-methylguanine-tRNA biosynthesis.</text>
</comment>
<feature type="region of interest" description="Disordered" evidence="8">
    <location>
        <begin position="442"/>
        <end position="467"/>
    </location>
</feature>
<sequence length="523" mass="58102">MTAYPCTSITIQENTAVTIHGPYISIFDARSGKLIQSTAPSFEPSRQNTSASSLVLDVAVSLTRRRLISVDQQKYLKVWDLDTLELSSSRELPKKATKVLLADNDETILGADKFGDVFAYPLVAPETQKTDPKDKPNPQKSRKSLVSHSNPSLGTLVLGHTSSLTTMLLTPDHKYLITADRDEHIRVSQYPKGYNIERFCLGHTKYVSALHLPQHLPGCLVSAGGERDLFLWDYQSGQLKDRLSIGDIVRTSTKVKSQRRKFRKLEVQPGAGWRSRKRKEQELKAEEQRAKRRQGSAQQGSPRGPPSTGVPNEDEEMTAVGLEDPDKTDTGNGTIELSGGLLVGTVRARLPSLDDVIVISRIMTLKFESHHALVFSAVGANAIFFTSFDATTRWGPEHPVSQYNLPYPILGFDADSAVPLPGSSTHLNRIWVTVDSTFLDDGMDATGTKEPSESDRERATTEEGKVQPAPPNSIYLLEWQGGNRVNIRFIVSVMTLGLRETNFLVSFSLNCFRRWSKLIRHLC</sequence>
<dbReference type="InterPro" id="IPR001680">
    <property type="entry name" value="WD40_rpt"/>
</dbReference>
<name>A0A0C2W8S0_SERVB</name>
<comment type="function">
    <text evidence="6">Required for the formation of N(7)-methylguanine at position 46 (m7G46) in tRNA. In the complex, it is required to stabilize and induce conformational changes of the catalytic subunit.</text>
</comment>
<evidence type="ECO:0000313" key="10">
    <source>
        <dbReference type="Proteomes" id="UP000054097"/>
    </source>
</evidence>
<dbReference type="HOGENOM" id="CLU_023695_0_0_1"/>
<dbReference type="SMART" id="SM00320">
    <property type="entry name" value="WD40"/>
    <property type="match status" value="3"/>
</dbReference>
<dbReference type="InterPro" id="IPR015943">
    <property type="entry name" value="WD40/YVTN_repeat-like_dom_sf"/>
</dbReference>
<evidence type="ECO:0000313" key="9">
    <source>
        <dbReference type="EMBL" id="KIM22843.1"/>
    </source>
</evidence>
<dbReference type="SUPFAM" id="SSF50978">
    <property type="entry name" value="WD40 repeat-like"/>
    <property type="match status" value="1"/>
</dbReference>
<keyword evidence="4 6" id="KW-0677">Repeat</keyword>
<feature type="region of interest" description="Disordered" evidence="8">
    <location>
        <begin position="266"/>
        <end position="314"/>
    </location>
</feature>
<keyword evidence="2 6" id="KW-0853">WD repeat</keyword>
<dbReference type="Gene3D" id="2.130.10.10">
    <property type="entry name" value="YVTN repeat-like/Quinoprotein amine dehydrogenase"/>
    <property type="match status" value="2"/>
</dbReference>
<dbReference type="PANTHER" id="PTHR16288">
    <property type="entry name" value="WD40 REPEAT PROTEIN 4"/>
    <property type="match status" value="1"/>
</dbReference>
<accession>A0A0C2W8S0</accession>
<evidence type="ECO:0000256" key="5">
    <source>
        <dbReference type="ARBA" id="ARBA00023242"/>
    </source>
</evidence>
<reference evidence="10" key="2">
    <citation type="submission" date="2015-01" db="EMBL/GenBank/DDBJ databases">
        <title>Evolutionary Origins and Diversification of the Mycorrhizal Mutualists.</title>
        <authorList>
            <consortium name="DOE Joint Genome Institute"/>
            <consortium name="Mycorrhizal Genomics Consortium"/>
            <person name="Kohler A."/>
            <person name="Kuo A."/>
            <person name="Nagy L.G."/>
            <person name="Floudas D."/>
            <person name="Copeland A."/>
            <person name="Barry K.W."/>
            <person name="Cichocki N."/>
            <person name="Veneault-Fourrey C."/>
            <person name="LaButti K."/>
            <person name="Lindquist E.A."/>
            <person name="Lipzen A."/>
            <person name="Lundell T."/>
            <person name="Morin E."/>
            <person name="Murat C."/>
            <person name="Riley R."/>
            <person name="Ohm R."/>
            <person name="Sun H."/>
            <person name="Tunlid A."/>
            <person name="Henrissat B."/>
            <person name="Grigoriev I.V."/>
            <person name="Hibbett D.S."/>
            <person name="Martin F."/>
        </authorList>
    </citation>
    <scope>NUCLEOTIDE SEQUENCE [LARGE SCALE GENOMIC DNA]</scope>
    <source>
        <strain evidence="10">MAFF 305830</strain>
    </source>
</reference>
<dbReference type="AlphaFoldDB" id="A0A0C2W8S0"/>
<feature type="compositionally biased region" description="Basic and acidic residues" evidence="8">
    <location>
        <begin position="128"/>
        <end position="137"/>
    </location>
</feature>
<evidence type="ECO:0000256" key="6">
    <source>
        <dbReference type="HAMAP-Rule" id="MF_03056"/>
    </source>
</evidence>
<evidence type="ECO:0000256" key="1">
    <source>
        <dbReference type="ARBA" id="ARBA00004123"/>
    </source>
</evidence>
<dbReference type="GO" id="GO:0005829">
    <property type="term" value="C:cytosol"/>
    <property type="evidence" value="ECO:0007669"/>
    <property type="project" value="TreeGrafter"/>
</dbReference>
<evidence type="ECO:0000256" key="3">
    <source>
        <dbReference type="ARBA" id="ARBA00022694"/>
    </source>
</evidence>
<dbReference type="UniPathway" id="UPA00989"/>
<dbReference type="OrthoDB" id="339900at2759"/>
<feature type="compositionally biased region" description="Basic and acidic residues" evidence="8">
    <location>
        <begin position="450"/>
        <end position="465"/>
    </location>
</feature>
<dbReference type="InterPro" id="IPR028884">
    <property type="entry name" value="Trm82"/>
</dbReference>
<dbReference type="GO" id="GO:0043527">
    <property type="term" value="C:tRNA methyltransferase complex"/>
    <property type="evidence" value="ECO:0007669"/>
    <property type="project" value="TreeGrafter"/>
</dbReference>
<dbReference type="PANTHER" id="PTHR16288:SF0">
    <property type="entry name" value="TRNA (GUANINE-N(7)-)-METHYLTRANSFERASE NON-CATALYTIC SUBUNIT WDR4"/>
    <property type="match status" value="1"/>
</dbReference>